<evidence type="ECO:0000313" key="6">
    <source>
        <dbReference type="EMBL" id="OQV15961.1"/>
    </source>
</evidence>
<feature type="domain" description="Methyltransferase type 12" evidence="5">
    <location>
        <begin position="118"/>
        <end position="218"/>
    </location>
</feature>
<comment type="similarity">
    <text evidence="1 4">Belongs to the methyltransferase superfamily. METL family.</text>
</comment>
<accession>A0A1W0WL66</accession>
<dbReference type="Proteomes" id="UP000192578">
    <property type="component" value="Unassembled WGS sequence"/>
</dbReference>
<keyword evidence="3 4" id="KW-0808">Transferase</keyword>
<evidence type="ECO:0000256" key="1">
    <source>
        <dbReference type="ARBA" id="ARBA00009725"/>
    </source>
</evidence>
<sequence length="305" mass="35334">MDEFTDLKRTERVRNRTLDDVSKVFEKNAWDDVEWNDEQKQAAVEKVNFNSATPLSEEDSRDYLLNAGKHWESFYKKHNDQFFKLRKWLDSEFPEILEANSRLVESGNESDERVVVFETGCGAGSTVLPLLECVKKSFVYCCDFSEAAIALLKSRPQYDPAVCNAFVADLTEDSTDHWPVQPNSVDFVIMLFTLSAIRPEKMPAVIAHLVKFLKPGGQIFFRDYGQYDLAQLRFKPAQCAGENLYVRQDGTLAYFFTQEEVRNLFTNAGLKEEQNALDKRLIVNRKRNLLMHRMWIQCKFSKPKP</sequence>
<dbReference type="CDD" id="cd02440">
    <property type="entry name" value="AdoMet_MTases"/>
    <property type="match status" value="1"/>
</dbReference>
<dbReference type="PIRSF" id="PIRSF037755">
    <property type="entry name" value="Mettl2_prd"/>
    <property type="match status" value="1"/>
</dbReference>
<dbReference type="GO" id="GO:0032259">
    <property type="term" value="P:methylation"/>
    <property type="evidence" value="ECO:0007669"/>
    <property type="project" value="UniProtKB-KW"/>
</dbReference>
<dbReference type="AlphaFoldDB" id="A0A1W0WL66"/>
<keyword evidence="7" id="KW-1185">Reference proteome</keyword>
<dbReference type="PANTHER" id="PTHR22809">
    <property type="entry name" value="METHYLTRANSFERASE-RELATED"/>
    <property type="match status" value="1"/>
</dbReference>
<evidence type="ECO:0000256" key="3">
    <source>
        <dbReference type="ARBA" id="ARBA00022679"/>
    </source>
</evidence>
<name>A0A1W0WL66_HYPEX</name>
<dbReference type="EMBL" id="MTYJ01000080">
    <property type="protein sequence ID" value="OQV15961.1"/>
    <property type="molecule type" value="Genomic_DNA"/>
</dbReference>
<dbReference type="InterPro" id="IPR013217">
    <property type="entry name" value="Methyltransf_12"/>
</dbReference>
<proteinExistence type="inferred from homology"/>
<evidence type="ECO:0000256" key="2">
    <source>
        <dbReference type="ARBA" id="ARBA00022603"/>
    </source>
</evidence>
<dbReference type="SUPFAM" id="SSF53335">
    <property type="entry name" value="S-adenosyl-L-methionine-dependent methyltransferases"/>
    <property type="match status" value="1"/>
</dbReference>
<dbReference type="Gene3D" id="3.40.50.150">
    <property type="entry name" value="Vaccinia Virus protein VP39"/>
    <property type="match status" value="1"/>
</dbReference>
<keyword evidence="2 4" id="KW-0489">Methyltransferase</keyword>
<comment type="function">
    <text evidence="4">S-adenosyl-L-methionine-dependent methyltransferase.</text>
</comment>
<evidence type="ECO:0000313" key="7">
    <source>
        <dbReference type="Proteomes" id="UP000192578"/>
    </source>
</evidence>
<organism evidence="6 7">
    <name type="scientific">Hypsibius exemplaris</name>
    <name type="common">Freshwater tardigrade</name>
    <dbReference type="NCBI Taxonomy" id="2072580"/>
    <lineage>
        <taxon>Eukaryota</taxon>
        <taxon>Metazoa</taxon>
        <taxon>Ecdysozoa</taxon>
        <taxon>Tardigrada</taxon>
        <taxon>Eutardigrada</taxon>
        <taxon>Parachela</taxon>
        <taxon>Hypsibioidea</taxon>
        <taxon>Hypsibiidae</taxon>
        <taxon>Hypsibius</taxon>
    </lineage>
</organism>
<evidence type="ECO:0000259" key="5">
    <source>
        <dbReference type="Pfam" id="PF08242"/>
    </source>
</evidence>
<evidence type="ECO:0000256" key="4">
    <source>
        <dbReference type="PIRNR" id="PIRNR037755"/>
    </source>
</evidence>
<dbReference type="PANTHER" id="PTHR22809:SF11">
    <property type="entry name" value="TRNA N(3)-METHYLCYTIDINE METHYLTRANSFERASE METTL2"/>
    <property type="match status" value="1"/>
</dbReference>
<reference evidence="7" key="1">
    <citation type="submission" date="2017-01" db="EMBL/GenBank/DDBJ databases">
        <title>Comparative genomics of anhydrobiosis in the tardigrade Hypsibius dujardini.</title>
        <authorList>
            <person name="Yoshida Y."/>
            <person name="Koutsovoulos G."/>
            <person name="Laetsch D."/>
            <person name="Stevens L."/>
            <person name="Kumar S."/>
            <person name="Horikawa D."/>
            <person name="Ishino K."/>
            <person name="Komine S."/>
            <person name="Tomita M."/>
            <person name="Blaxter M."/>
            <person name="Arakawa K."/>
        </authorList>
    </citation>
    <scope>NUCLEOTIDE SEQUENCE [LARGE SCALE GENOMIC DNA]</scope>
    <source>
        <strain evidence="7">Z151</strain>
    </source>
</reference>
<dbReference type="Pfam" id="PF08242">
    <property type="entry name" value="Methyltransf_12"/>
    <property type="match status" value="1"/>
</dbReference>
<dbReference type="InterPro" id="IPR029063">
    <property type="entry name" value="SAM-dependent_MTases_sf"/>
</dbReference>
<comment type="caution">
    <text evidence="6">The sequence shown here is derived from an EMBL/GenBank/DDBJ whole genome shotgun (WGS) entry which is preliminary data.</text>
</comment>
<dbReference type="GO" id="GO:0052735">
    <property type="term" value="F:tRNA (cytidine-3-)-methyltransferase activity"/>
    <property type="evidence" value="ECO:0007669"/>
    <property type="project" value="TreeGrafter"/>
</dbReference>
<dbReference type="EC" id="2.1.1.-" evidence="4"/>
<dbReference type="InterPro" id="IPR026113">
    <property type="entry name" value="METTL2/6/8-like"/>
</dbReference>
<gene>
    <name evidence="6" type="ORF">BV898_09882</name>
</gene>
<dbReference type="OrthoDB" id="417697at2759"/>
<protein>
    <recommendedName>
        <fullName evidence="4">tRNA N(3)-methylcytidine methyltransferase</fullName>
        <ecNumber evidence="4">2.1.1.-</ecNumber>
    </recommendedName>
</protein>